<protein>
    <recommendedName>
        <fullName evidence="10">t-SNARE coiled-coil homology domain-containing protein</fullName>
    </recommendedName>
</protein>
<keyword evidence="6 9" id="KW-1133">Transmembrane helix</keyword>
<dbReference type="InterPro" id="IPR010989">
    <property type="entry name" value="SNARE"/>
</dbReference>
<comment type="subcellular location">
    <subcellularLocation>
        <location evidence="1">Membrane</location>
        <topology evidence="1">Single-pass type IV membrane protein</topology>
    </subcellularLocation>
</comment>
<dbReference type="Gene3D" id="1.20.5.110">
    <property type="match status" value="1"/>
</dbReference>
<sequence>MSSEDFEKLHEMYLSVYDELKLRSDRVSRSQGEEKKKLLRGFDERHGEAQELLQEMEQELLSAPSTFKTSMSSKVRLYHRDLGKLQRLAHAPDTGFGFPTRTGDGGYGIYAAQNEHSTEQQAQRTLLIQGSESLNNATQSIARSQRIAVESENIGTDIIEELGQQREQLDRTRDRLVHTGENLSRSRKILRTMSRRVMTNKLLLGIIIIMEVAILGAVVYLKFFRH</sequence>
<dbReference type="PANTHER" id="PTHR21230">
    <property type="entry name" value="VESICLE TRANSPORT V-SNARE PROTEIN VTI1-RELATED"/>
    <property type="match status" value="1"/>
</dbReference>
<evidence type="ECO:0000256" key="4">
    <source>
        <dbReference type="ARBA" id="ARBA00022692"/>
    </source>
</evidence>
<dbReference type="SUPFAM" id="SSF47661">
    <property type="entry name" value="t-snare proteins"/>
    <property type="match status" value="1"/>
</dbReference>
<dbReference type="Gene3D" id="1.20.58.400">
    <property type="entry name" value="t-snare proteins"/>
    <property type="match status" value="1"/>
</dbReference>
<evidence type="ECO:0000256" key="2">
    <source>
        <dbReference type="ARBA" id="ARBA00006108"/>
    </source>
</evidence>
<keyword evidence="8 9" id="KW-0472">Membrane</keyword>
<evidence type="ECO:0000256" key="6">
    <source>
        <dbReference type="ARBA" id="ARBA00022989"/>
    </source>
</evidence>
<dbReference type="FunFam" id="1.20.5.110:FF:000002">
    <property type="entry name" value="Vesicle transport through interaction with t-SNAREsB"/>
    <property type="match status" value="1"/>
</dbReference>
<evidence type="ECO:0000259" key="10">
    <source>
        <dbReference type="SMART" id="SM00397"/>
    </source>
</evidence>
<dbReference type="GO" id="GO:1903076">
    <property type="term" value="P:regulation of protein localization to plasma membrane"/>
    <property type="evidence" value="ECO:0007669"/>
    <property type="project" value="TreeGrafter"/>
</dbReference>
<dbReference type="GO" id="GO:0005794">
    <property type="term" value="C:Golgi apparatus"/>
    <property type="evidence" value="ECO:0007669"/>
    <property type="project" value="TreeGrafter"/>
</dbReference>
<keyword evidence="12" id="KW-1185">Reference proteome</keyword>
<keyword evidence="5" id="KW-0653">Protein transport</keyword>
<keyword evidence="7" id="KW-0175">Coiled coil</keyword>
<dbReference type="GO" id="GO:0012507">
    <property type="term" value="C:ER to Golgi transport vesicle membrane"/>
    <property type="evidence" value="ECO:0007669"/>
    <property type="project" value="TreeGrafter"/>
</dbReference>
<dbReference type="Pfam" id="PF12352">
    <property type="entry name" value="V-SNARE_C"/>
    <property type="match status" value="1"/>
</dbReference>
<dbReference type="GO" id="GO:0031902">
    <property type="term" value="C:late endosome membrane"/>
    <property type="evidence" value="ECO:0007669"/>
    <property type="project" value="TreeGrafter"/>
</dbReference>
<dbReference type="GO" id="GO:0005789">
    <property type="term" value="C:endoplasmic reticulum membrane"/>
    <property type="evidence" value="ECO:0007669"/>
    <property type="project" value="TreeGrafter"/>
</dbReference>
<evidence type="ECO:0000256" key="3">
    <source>
        <dbReference type="ARBA" id="ARBA00022448"/>
    </source>
</evidence>
<dbReference type="AlphaFoldDB" id="A0AA88T3Z4"/>
<evidence type="ECO:0000313" key="12">
    <source>
        <dbReference type="Proteomes" id="UP001187315"/>
    </source>
</evidence>
<dbReference type="GO" id="GO:0048280">
    <property type="term" value="P:vesicle fusion with Golgi apparatus"/>
    <property type="evidence" value="ECO:0007669"/>
    <property type="project" value="TreeGrafter"/>
</dbReference>
<feature type="transmembrane region" description="Helical" evidence="9">
    <location>
        <begin position="202"/>
        <end position="223"/>
    </location>
</feature>
<evidence type="ECO:0000256" key="1">
    <source>
        <dbReference type="ARBA" id="ARBA00004211"/>
    </source>
</evidence>
<dbReference type="GO" id="GO:0006891">
    <property type="term" value="P:intra-Golgi vesicle-mediated transport"/>
    <property type="evidence" value="ECO:0007669"/>
    <property type="project" value="TreeGrafter"/>
</dbReference>
<dbReference type="PANTHER" id="PTHR21230:SF89">
    <property type="entry name" value="VESICLE TRANSPORT THROUGH INTERACTION WITH T-SNARES HOMOLOG 1B"/>
    <property type="match status" value="1"/>
</dbReference>
<dbReference type="GO" id="GO:0000149">
    <property type="term" value="F:SNARE binding"/>
    <property type="evidence" value="ECO:0007669"/>
    <property type="project" value="TreeGrafter"/>
</dbReference>
<organism evidence="11 12">
    <name type="scientific">Tachysurus vachellii</name>
    <name type="common">Darkbarbel catfish</name>
    <name type="synonym">Pelteobagrus vachellii</name>
    <dbReference type="NCBI Taxonomy" id="175792"/>
    <lineage>
        <taxon>Eukaryota</taxon>
        <taxon>Metazoa</taxon>
        <taxon>Chordata</taxon>
        <taxon>Craniata</taxon>
        <taxon>Vertebrata</taxon>
        <taxon>Euteleostomi</taxon>
        <taxon>Actinopterygii</taxon>
        <taxon>Neopterygii</taxon>
        <taxon>Teleostei</taxon>
        <taxon>Ostariophysi</taxon>
        <taxon>Siluriformes</taxon>
        <taxon>Bagridae</taxon>
        <taxon>Tachysurus</taxon>
    </lineage>
</organism>
<evidence type="ECO:0000256" key="8">
    <source>
        <dbReference type="ARBA" id="ARBA00023136"/>
    </source>
</evidence>
<dbReference type="GO" id="GO:0006896">
    <property type="term" value="P:Golgi to vacuole transport"/>
    <property type="evidence" value="ECO:0007669"/>
    <property type="project" value="TreeGrafter"/>
</dbReference>
<evidence type="ECO:0000256" key="5">
    <source>
        <dbReference type="ARBA" id="ARBA00022927"/>
    </source>
</evidence>
<dbReference type="GO" id="GO:0005829">
    <property type="term" value="C:cytosol"/>
    <property type="evidence" value="ECO:0007669"/>
    <property type="project" value="GOC"/>
</dbReference>
<dbReference type="GO" id="GO:0005484">
    <property type="term" value="F:SNAP receptor activity"/>
    <property type="evidence" value="ECO:0007669"/>
    <property type="project" value="TreeGrafter"/>
</dbReference>
<comment type="similarity">
    <text evidence="2">Belongs to the VTI1 family.</text>
</comment>
<dbReference type="CDD" id="cd15890">
    <property type="entry name" value="SNARE_Vti1b"/>
    <property type="match status" value="1"/>
</dbReference>
<dbReference type="EMBL" id="JAVHJS010000007">
    <property type="protein sequence ID" value="KAK2853172.1"/>
    <property type="molecule type" value="Genomic_DNA"/>
</dbReference>
<dbReference type="InterPro" id="IPR007705">
    <property type="entry name" value="Vesicle_trsprt_v-SNARE_N"/>
</dbReference>
<evidence type="ECO:0000313" key="11">
    <source>
        <dbReference type="EMBL" id="KAK2853172.1"/>
    </source>
</evidence>
<evidence type="ECO:0000256" key="9">
    <source>
        <dbReference type="SAM" id="Phobius"/>
    </source>
</evidence>
<accession>A0AA88T3Z4</accession>
<reference evidence="11" key="1">
    <citation type="submission" date="2023-08" db="EMBL/GenBank/DDBJ databases">
        <title>Pelteobagrus vachellii genome.</title>
        <authorList>
            <person name="Liu H."/>
        </authorList>
    </citation>
    <scope>NUCLEOTIDE SEQUENCE</scope>
    <source>
        <strain evidence="11">PRFRI_2022a</strain>
        <tissue evidence="11">Muscle</tissue>
    </source>
</reference>
<dbReference type="GO" id="GO:0016236">
    <property type="term" value="P:macroautophagy"/>
    <property type="evidence" value="ECO:0007669"/>
    <property type="project" value="TreeGrafter"/>
</dbReference>
<proteinExistence type="inferred from homology"/>
<dbReference type="Proteomes" id="UP001187315">
    <property type="component" value="Unassembled WGS sequence"/>
</dbReference>
<gene>
    <name evidence="11" type="ORF">Q7C36_008373</name>
</gene>
<name>A0AA88T3Z4_TACVA</name>
<dbReference type="GO" id="GO:0031201">
    <property type="term" value="C:SNARE complex"/>
    <property type="evidence" value="ECO:0007669"/>
    <property type="project" value="TreeGrafter"/>
</dbReference>
<keyword evidence="3" id="KW-0813">Transport</keyword>
<dbReference type="InterPro" id="IPR000727">
    <property type="entry name" value="T_SNARE_dom"/>
</dbReference>
<dbReference type="SUPFAM" id="SSF58038">
    <property type="entry name" value="SNARE fusion complex"/>
    <property type="match status" value="1"/>
</dbReference>
<evidence type="ECO:0000256" key="7">
    <source>
        <dbReference type="ARBA" id="ARBA00023054"/>
    </source>
</evidence>
<dbReference type="Pfam" id="PF05008">
    <property type="entry name" value="V-SNARE"/>
    <property type="match status" value="1"/>
</dbReference>
<dbReference type="SMART" id="SM00397">
    <property type="entry name" value="t_SNARE"/>
    <property type="match status" value="1"/>
</dbReference>
<dbReference type="InterPro" id="IPR038407">
    <property type="entry name" value="v-SNARE_N_sf"/>
</dbReference>
<dbReference type="GO" id="GO:0006886">
    <property type="term" value="P:intracellular protein transport"/>
    <property type="evidence" value="ECO:0007669"/>
    <property type="project" value="InterPro"/>
</dbReference>
<dbReference type="GO" id="GO:0042147">
    <property type="term" value="P:retrograde transport, endosome to Golgi"/>
    <property type="evidence" value="ECO:0007669"/>
    <property type="project" value="TreeGrafter"/>
</dbReference>
<comment type="caution">
    <text evidence="11">The sequence shown here is derived from an EMBL/GenBank/DDBJ whole genome shotgun (WGS) entry which is preliminary data.</text>
</comment>
<feature type="domain" description="T-SNARE coiled-coil homology" evidence="10">
    <location>
        <begin position="126"/>
        <end position="193"/>
    </location>
</feature>
<keyword evidence="4 9" id="KW-0812">Transmembrane</keyword>